<protein>
    <submittedName>
        <fullName evidence="1">ATP-dependent RNA helicase rok1</fullName>
    </submittedName>
</protein>
<keyword evidence="1" id="KW-0067">ATP-binding</keyword>
<reference evidence="2" key="1">
    <citation type="journal article" date="2019" name="Curr. Biol.">
        <title>Genome Sequence of Striga asiatica Provides Insight into the Evolution of Plant Parasitism.</title>
        <authorList>
            <person name="Yoshida S."/>
            <person name="Kim S."/>
            <person name="Wafula E.K."/>
            <person name="Tanskanen J."/>
            <person name="Kim Y.M."/>
            <person name="Honaas L."/>
            <person name="Yang Z."/>
            <person name="Spallek T."/>
            <person name="Conn C.E."/>
            <person name="Ichihashi Y."/>
            <person name="Cheong K."/>
            <person name="Cui S."/>
            <person name="Der J.P."/>
            <person name="Gundlach H."/>
            <person name="Jiao Y."/>
            <person name="Hori C."/>
            <person name="Ishida J.K."/>
            <person name="Kasahara H."/>
            <person name="Kiba T."/>
            <person name="Kim M.S."/>
            <person name="Koo N."/>
            <person name="Laohavisit A."/>
            <person name="Lee Y.H."/>
            <person name="Lumba S."/>
            <person name="McCourt P."/>
            <person name="Mortimer J.C."/>
            <person name="Mutuku J.M."/>
            <person name="Nomura T."/>
            <person name="Sasaki-Sekimoto Y."/>
            <person name="Seto Y."/>
            <person name="Wang Y."/>
            <person name="Wakatake T."/>
            <person name="Sakakibara H."/>
            <person name="Demura T."/>
            <person name="Yamaguchi S."/>
            <person name="Yoneyama K."/>
            <person name="Manabe R.I."/>
            <person name="Nelson D.C."/>
            <person name="Schulman A.H."/>
            <person name="Timko M.P."/>
            <person name="dePamphilis C.W."/>
            <person name="Choi D."/>
            <person name="Shirasu K."/>
        </authorList>
    </citation>
    <scope>NUCLEOTIDE SEQUENCE [LARGE SCALE GENOMIC DNA]</scope>
    <source>
        <strain evidence="2">cv. UVA1</strain>
    </source>
</reference>
<dbReference type="AlphaFoldDB" id="A0A5A7P2T1"/>
<accession>A0A5A7P2T1</accession>
<name>A0A5A7P2T1_STRAF</name>
<proteinExistence type="predicted"/>
<comment type="caution">
    <text evidence="1">The sequence shown here is derived from an EMBL/GenBank/DDBJ whole genome shotgun (WGS) entry which is preliminary data.</text>
</comment>
<keyword evidence="1" id="KW-0378">Hydrolase</keyword>
<gene>
    <name evidence="1" type="ORF">STAS_02823</name>
</gene>
<keyword evidence="1" id="KW-0347">Helicase</keyword>
<sequence>MGPTKPNYPGARSIPLEDGKAHQSHGFLHVKLHKIEHLNCTCRLSRIVAAASVAVPLIPVAVRPTRLTLRNSAVPRPVRIHSRQHTQLPFAHLPTSAAAQLQCHRHREIHKLQPRRHRPPVHGRHRAAPNIHRRKRPYRIPAAAGRRPHNPIPAGIRQHPEIRRDHALSRRHSPCARLQQIAPDLMTRRRRLQQLLLRPLPPPQTLLLPRLAQIKRIAITIAVIIVISPRFLLRRRGGWEDNGGGGGVVFFAFEWEDWPIVMVVVVVVAVHDHIYGYNSEREKISLNNGRVKWRSERGREKEEL</sequence>
<dbReference type="Proteomes" id="UP000325081">
    <property type="component" value="Unassembled WGS sequence"/>
</dbReference>
<dbReference type="EMBL" id="BKCP01001558">
    <property type="protein sequence ID" value="GER27133.1"/>
    <property type="molecule type" value="Genomic_DNA"/>
</dbReference>
<keyword evidence="2" id="KW-1185">Reference proteome</keyword>
<dbReference type="GO" id="GO:0004386">
    <property type="term" value="F:helicase activity"/>
    <property type="evidence" value="ECO:0007669"/>
    <property type="project" value="UniProtKB-KW"/>
</dbReference>
<keyword evidence="1" id="KW-0547">Nucleotide-binding</keyword>
<organism evidence="1 2">
    <name type="scientific">Striga asiatica</name>
    <name type="common">Asiatic witchweed</name>
    <name type="synonym">Buchnera asiatica</name>
    <dbReference type="NCBI Taxonomy" id="4170"/>
    <lineage>
        <taxon>Eukaryota</taxon>
        <taxon>Viridiplantae</taxon>
        <taxon>Streptophyta</taxon>
        <taxon>Embryophyta</taxon>
        <taxon>Tracheophyta</taxon>
        <taxon>Spermatophyta</taxon>
        <taxon>Magnoliopsida</taxon>
        <taxon>eudicotyledons</taxon>
        <taxon>Gunneridae</taxon>
        <taxon>Pentapetalae</taxon>
        <taxon>asterids</taxon>
        <taxon>lamiids</taxon>
        <taxon>Lamiales</taxon>
        <taxon>Orobanchaceae</taxon>
        <taxon>Buchnereae</taxon>
        <taxon>Striga</taxon>
    </lineage>
</organism>
<evidence type="ECO:0000313" key="2">
    <source>
        <dbReference type="Proteomes" id="UP000325081"/>
    </source>
</evidence>
<evidence type="ECO:0000313" key="1">
    <source>
        <dbReference type="EMBL" id="GER27133.1"/>
    </source>
</evidence>